<protein>
    <submittedName>
        <fullName evidence="2">Na+/K+ ATPase alpha subunit</fullName>
    </submittedName>
</protein>
<proteinExistence type="predicted"/>
<feature type="signal peptide" evidence="1">
    <location>
        <begin position="1"/>
        <end position="19"/>
    </location>
</feature>
<dbReference type="HOGENOM" id="CLU_2426789_0_0_1"/>
<sequence>MLANSKYIVLLYLTTVISGSVVSKAFGILKSVKDIAVEQGVPIDQPNDADDNQMLGDPQPPIILDEVQEDEIPEVYGMLGIPLPPVYADDE</sequence>
<reference evidence="2 3" key="1">
    <citation type="submission" date="2013-02" db="EMBL/GenBank/DDBJ databases">
        <title>Genome sequence of Candida maltosa Xu316, a potential industrial strain for xylitol and ethanol production.</title>
        <authorList>
            <person name="Yu J."/>
            <person name="Wang Q."/>
            <person name="Geng X."/>
            <person name="Bao W."/>
            <person name="He P."/>
            <person name="Cai J."/>
        </authorList>
    </citation>
    <scope>NUCLEOTIDE SEQUENCE [LARGE SCALE GENOMIC DNA]</scope>
    <source>
        <strain evidence="3">Xu316</strain>
    </source>
</reference>
<comment type="caution">
    <text evidence="2">The sequence shown here is derived from an EMBL/GenBank/DDBJ whole genome shotgun (WGS) entry which is preliminary data.</text>
</comment>
<evidence type="ECO:0000313" key="2">
    <source>
        <dbReference type="EMBL" id="EMG49932.1"/>
    </source>
</evidence>
<name>M3HQZ7_CANMX</name>
<dbReference type="EMBL" id="AOGT01000445">
    <property type="protein sequence ID" value="EMG49932.1"/>
    <property type="molecule type" value="Genomic_DNA"/>
</dbReference>
<keyword evidence="1" id="KW-0732">Signal</keyword>
<organism evidence="2 3">
    <name type="scientific">Candida maltosa (strain Xu316)</name>
    <name type="common">Yeast</name>
    <dbReference type="NCBI Taxonomy" id="1245528"/>
    <lineage>
        <taxon>Eukaryota</taxon>
        <taxon>Fungi</taxon>
        <taxon>Dikarya</taxon>
        <taxon>Ascomycota</taxon>
        <taxon>Saccharomycotina</taxon>
        <taxon>Pichiomycetes</taxon>
        <taxon>Debaryomycetaceae</taxon>
        <taxon>Candida/Lodderomyces clade</taxon>
        <taxon>Candida</taxon>
    </lineage>
</organism>
<dbReference type="Proteomes" id="UP000011777">
    <property type="component" value="Unassembled WGS sequence"/>
</dbReference>
<gene>
    <name evidence="2" type="ORF">G210_5102</name>
</gene>
<evidence type="ECO:0000256" key="1">
    <source>
        <dbReference type="SAM" id="SignalP"/>
    </source>
</evidence>
<feature type="chain" id="PRO_5004034511" evidence="1">
    <location>
        <begin position="20"/>
        <end position="91"/>
    </location>
</feature>
<evidence type="ECO:0000313" key="3">
    <source>
        <dbReference type="Proteomes" id="UP000011777"/>
    </source>
</evidence>
<keyword evidence="3" id="KW-1185">Reference proteome</keyword>
<dbReference type="AlphaFoldDB" id="M3HQZ7"/>
<accession>M3HQZ7</accession>